<evidence type="ECO:0000313" key="2">
    <source>
        <dbReference type="Proteomes" id="UP001732700"/>
    </source>
</evidence>
<keyword evidence="2" id="KW-1185">Reference proteome</keyword>
<dbReference type="EnsemblPlants" id="AVESA.00010b.r2.1DG0147330.1">
    <property type="protein sequence ID" value="AVESA.00010b.r2.1DG0147330.1.CDS"/>
    <property type="gene ID" value="AVESA.00010b.r2.1DG0147330"/>
</dbReference>
<reference evidence="1" key="1">
    <citation type="submission" date="2021-05" db="EMBL/GenBank/DDBJ databases">
        <authorList>
            <person name="Scholz U."/>
            <person name="Mascher M."/>
            <person name="Fiebig A."/>
        </authorList>
    </citation>
    <scope>NUCLEOTIDE SEQUENCE [LARGE SCALE GENOMIC DNA]</scope>
</reference>
<reference evidence="1" key="2">
    <citation type="submission" date="2025-09" db="UniProtKB">
        <authorList>
            <consortium name="EnsemblPlants"/>
        </authorList>
    </citation>
    <scope>IDENTIFICATION</scope>
</reference>
<sequence length="117" mass="12531">MGKKGLFLTILLIASLEMTTTMVKGGLLCNTPWLGCLLKCFKGTGRCMRCCQGNGFVHGRCDLIRDDLCFCCKNVDDPPAATAVGRHGGLPAADQHPGANSSLSLEDRTGKLDMLTR</sequence>
<proteinExistence type="predicted"/>
<protein>
    <submittedName>
        <fullName evidence="1">Uncharacterized protein</fullName>
    </submittedName>
</protein>
<dbReference type="Proteomes" id="UP001732700">
    <property type="component" value="Chromosome 1D"/>
</dbReference>
<name>A0ACD5TXZ4_AVESA</name>
<organism evidence="1 2">
    <name type="scientific">Avena sativa</name>
    <name type="common">Oat</name>
    <dbReference type="NCBI Taxonomy" id="4498"/>
    <lineage>
        <taxon>Eukaryota</taxon>
        <taxon>Viridiplantae</taxon>
        <taxon>Streptophyta</taxon>
        <taxon>Embryophyta</taxon>
        <taxon>Tracheophyta</taxon>
        <taxon>Spermatophyta</taxon>
        <taxon>Magnoliopsida</taxon>
        <taxon>Liliopsida</taxon>
        <taxon>Poales</taxon>
        <taxon>Poaceae</taxon>
        <taxon>BOP clade</taxon>
        <taxon>Pooideae</taxon>
        <taxon>Poodae</taxon>
        <taxon>Poeae</taxon>
        <taxon>Poeae Chloroplast Group 1 (Aveneae type)</taxon>
        <taxon>Aveninae</taxon>
        <taxon>Avena</taxon>
    </lineage>
</organism>
<accession>A0ACD5TXZ4</accession>
<evidence type="ECO:0000313" key="1">
    <source>
        <dbReference type="EnsemblPlants" id="AVESA.00010b.r2.1DG0147330.1.CDS"/>
    </source>
</evidence>